<dbReference type="EMBL" id="LK933393">
    <property type="protein sequence ID" value="CDT73593.1"/>
    <property type="molecule type" value="Genomic_DNA"/>
</dbReference>
<gene>
    <name evidence="1" type="ORF">BN1095_690013</name>
</gene>
<protein>
    <submittedName>
        <fullName evidence="1">Uncharacterized protein</fullName>
    </submittedName>
</protein>
<sequence>MDEKRQKKEMDLEVNSFVPLYQQLYDNIKNK</sequence>
<organism evidence="1">
    <name type="scientific">Clostridioides difficile</name>
    <name type="common">Peptoclostridium difficile</name>
    <dbReference type="NCBI Taxonomy" id="1496"/>
    <lineage>
        <taxon>Bacteria</taxon>
        <taxon>Bacillati</taxon>
        <taxon>Bacillota</taxon>
        <taxon>Clostridia</taxon>
        <taxon>Peptostreptococcales</taxon>
        <taxon>Peptostreptococcaceae</taxon>
        <taxon>Clostridioides</taxon>
    </lineage>
</organism>
<evidence type="ECO:0000313" key="1">
    <source>
        <dbReference type="EMBL" id="CDT73593.1"/>
    </source>
</evidence>
<proteinExistence type="predicted"/>
<accession>A0A069AYS1</accession>
<name>A0A069AYS1_CLODI</name>
<dbReference type="AlphaFoldDB" id="A0A069AYS1"/>
<reference evidence="1" key="1">
    <citation type="submission" date="2014-07" db="EMBL/GenBank/DDBJ databases">
        <authorList>
            <person name="Monot Marc"/>
        </authorList>
    </citation>
    <scope>NUCLEOTIDE SEQUENCE</scope>
    <source>
        <strain evidence="1">7032989</strain>
    </source>
</reference>